<dbReference type="Proteomes" id="UP000288794">
    <property type="component" value="Unassembled WGS sequence"/>
</dbReference>
<feature type="domain" description="EAL" evidence="1">
    <location>
        <begin position="13"/>
        <end position="219"/>
    </location>
</feature>
<accession>A0A443IHG4</accession>
<protein>
    <recommendedName>
        <fullName evidence="1">EAL domain-containing protein</fullName>
    </recommendedName>
</protein>
<evidence type="ECO:0000313" key="3">
    <source>
        <dbReference type="Proteomes" id="UP000288794"/>
    </source>
</evidence>
<dbReference type="Gene3D" id="3.20.20.450">
    <property type="entry name" value="EAL domain"/>
    <property type="match status" value="1"/>
</dbReference>
<dbReference type="AlphaFoldDB" id="A0A443IHG4"/>
<sequence length="244" mass="27898">MKIDIAEDYHSLTAFYPVYSFSGHLLAVEVMTHYMHKSANVAIPQEILFPQMTFEQQLTLLKNQINVIEKYHDFFIHHQLHVGIKIDEQLAWAILESEFLLHKMGTFTYLELELSESLADFSLGRNNPLLAELSERFFLSLGNFGAGKAPAKAVYDNLFYRIKLDKGFIQHNITRPSFFPFMNAILNNISPHCQQIIVQGIDDLPMMEKVRPLGFSGIQSSLFRPVGEESLPALIYPPQEFFGG</sequence>
<name>A0A443IHG4_9GAMM</name>
<dbReference type="EMBL" id="JMEE01000001">
    <property type="protein sequence ID" value="RWR03507.1"/>
    <property type="molecule type" value="Genomic_DNA"/>
</dbReference>
<evidence type="ECO:0000259" key="1">
    <source>
        <dbReference type="Pfam" id="PF00563"/>
    </source>
</evidence>
<gene>
    <name evidence="2" type="ORF">ED28_00540</name>
</gene>
<reference evidence="2 3" key="1">
    <citation type="submission" date="2014-04" db="EMBL/GenBank/DDBJ databases">
        <title>Draft genome sequence of Pantoea beijingensis strain LMG 27579, an emerging pathogen to Pleurotus eryngii with potential industrial application.</title>
        <authorList>
            <person name="Xu F."/>
            <person name="Liu Y."/>
            <person name="Wang S."/>
            <person name="Yin Y."/>
            <person name="Ma Y."/>
            <person name="Zhao S."/>
            <person name="Rong C."/>
        </authorList>
    </citation>
    <scope>NUCLEOTIDE SEQUENCE [LARGE SCALE GENOMIC DNA]</scope>
    <source>
        <strain evidence="2 3">LMG 27579</strain>
    </source>
</reference>
<keyword evidence="3" id="KW-1185">Reference proteome</keyword>
<evidence type="ECO:0000313" key="2">
    <source>
        <dbReference type="EMBL" id="RWR03507.1"/>
    </source>
</evidence>
<dbReference type="Pfam" id="PF00563">
    <property type="entry name" value="EAL"/>
    <property type="match status" value="1"/>
</dbReference>
<dbReference type="InterPro" id="IPR035919">
    <property type="entry name" value="EAL_sf"/>
</dbReference>
<comment type="caution">
    <text evidence="2">The sequence shown here is derived from an EMBL/GenBank/DDBJ whole genome shotgun (WGS) entry which is preliminary data.</text>
</comment>
<organism evidence="2 3">
    <name type="scientific">[Pantoea] beijingensis</name>
    <dbReference type="NCBI Taxonomy" id="1324864"/>
    <lineage>
        <taxon>Bacteria</taxon>
        <taxon>Pseudomonadati</taxon>
        <taxon>Pseudomonadota</taxon>
        <taxon>Gammaproteobacteria</taxon>
        <taxon>Enterobacterales</taxon>
        <taxon>Erwiniaceae</taxon>
        <taxon>Erwinia</taxon>
    </lineage>
</organism>
<dbReference type="InterPro" id="IPR001633">
    <property type="entry name" value="EAL_dom"/>
</dbReference>
<proteinExistence type="predicted"/>
<dbReference type="SUPFAM" id="SSF141868">
    <property type="entry name" value="EAL domain-like"/>
    <property type="match status" value="1"/>
</dbReference>